<dbReference type="InterPro" id="IPR008963">
    <property type="entry name" value="Purple_acid_Pase-like_N"/>
</dbReference>
<dbReference type="InterPro" id="IPR032093">
    <property type="entry name" value="PhoD_N"/>
</dbReference>
<feature type="domain" description="PhoD-like phosphatase metallophosphatase" evidence="3">
    <location>
        <begin position="159"/>
        <end position="510"/>
    </location>
</feature>
<reference evidence="5 6" key="1">
    <citation type="submission" date="2019-07" db="EMBL/GenBank/DDBJ databases">
        <authorList>
            <person name="Friedrich A."/>
            <person name="Schacherer J."/>
        </authorList>
    </citation>
    <scope>NUCLEOTIDE SEQUENCE [LARGE SCALE GENOMIC DNA]</scope>
</reference>
<dbReference type="InterPro" id="IPR038607">
    <property type="entry name" value="PhoD-like_sf"/>
</dbReference>
<evidence type="ECO:0000313" key="5">
    <source>
        <dbReference type="EMBL" id="VUG15799.1"/>
    </source>
</evidence>
<evidence type="ECO:0000256" key="1">
    <source>
        <dbReference type="ARBA" id="ARBA00022729"/>
    </source>
</evidence>
<dbReference type="GO" id="GO:0003993">
    <property type="term" value="F:acid phosphatase activity"/>
    <property type="evidence" value="ECO:0007669"/>
    <property type="project" value="InterPro"/>
</dbReference>
<protein>
    <submittedName>
        <fullName evidence="5">DEBR0S1_00342g1_1</fullName>
    </submittedName>
</protein>
<proteinExistence type="predicted"/>
<dbReference type="Pfam" id="PF16655">
    <property type="entry name" value="PhoD_N"/>
    <property type="match status" value="1"/>
</dbReference>
<feature type="signal peptide" evidence="2">
    <location>
        <begin position="1"/>
        <end position="19"/>
    </location>
</feature>
<dbReference type="InterPro" id="IPR018946">
    <property type="entry name" value="PhoD-like_MPP"/>
</dbReference>
<gene>
    <name evidence="5" type="ORF">DEBR0S1_00342G</name>
</gene>
<evidence type="ECO:0000259" key="4">
    <source>
        <dbReference type="Pfam" id="PF16655"/>
    </source>
</evidence>
<evidence type="ECO:0000259" key="3">
    <source>
        <dbReference type="Pfam" id="PF09423"/>
    </source>
</evidence>
<dbReference type="GO" id="GO:0046872">
    <property type="term" value="F:metal ion binding"/>
    <property type="evidence" value="ECO:0007669"/>
    <property type="project" value="InterPro"/>
</dbReference>
<keyword evidence="6" id="KW-1185">Reference proteome</keyword>
<dbReference type="SUPFAM" id="SSF49363">
    <property type="entry name" value="Purple acid phosphatase, N-terminal domain"/>
    <property type="match status" value="1"/>
</dbReference>
<dbReference type="SMR" id="A0A7D9CV90"/>
<dbReference type="SUPFAM" id="SSF56300">
    <property type="entry name" value="Metallo-dependent phosphatases"/>
    <property type="match status" value="1"/>
</dbReference>
<dbReference type="PANTHER" id="PTHR43606:SF7">
    <property type="entry name" value="PHOSPHATASE, PUTATIVE (AFU_ORTHOLOGUE AFUA_6G08710)-RELATED"/>
    <property type="match status" value="1"/>
</dbReference>
<evidence type="ECO:0000313" key="6">
    <source>
        <dbReference type="Proteomes" id="UP000478008"/>
    </source>
</evidence>
<dbReference type="AlphaFoldDB" id="A0A7D9CV90"/>
<accession>A0A7D9CV90</accession>
<dbReference type="Gene3D" id="2.60.40.380">
    <property type="entry name" value="Purple acid phosphatase-like, N-terminal"/>
    <property type="match status" value="1"/>
</dbReference>
<name>A0A7D9CV90_DEKBR</name>
<dbReference type="Proteomes" id="UP000478008">
    <property type="component" value="Unassembled WGS sequence"/>
</dbReference>
<organism evidence="5 6">
    <name type="scientific">Dekkera bruxellensis</name>
    <name type="common">Brettanomyces custersii</name>
    <dbReference type="NCBI Taxonomy" id="5007"/>
    <lineage>
        <taxon>Eukaryota</taxon>
        <taxon>Fungi</taxon>
        <taxon>Dikarya</taxon>
        <taxon>Ascomycota</taxon>
        <taxon>Saccharomycotina</taxon>
        <taxon>Pichiomycetes</taxon>
        <taxon>Pichiales</taxon>
        <taxon>Pichiaceae</taxon>
        <taxon>Brettanomyces</taxon>
    </lineage>
</organism>
<dbReference type="Pfam" id="PF09423">
    <property type="entry name" value="PhoD"/>
    <property type="match status" value="1"/>
</dbReference>
<feature type="domain" description="Phospholipase D N-terminal" evidence="4">
    <location>
        <begin position="55"/>
        <end position="147"/>
    </location>
</feature>
<keyword evidence="1 2" id="KW-0732">Signal</keyword>
<dbReference type="Gene3D" id="3.60.21.70">
    <property type="entry name" value="PhoD-like phosphatase"/>
    <property type="match status" value="1"/>
</dbReference>
<dbReference type="PANTHER" id="PTHR43606">
    <property type="entry name" value="PHOSPHATASE, PUTATIVE (AFU_ORTHOLOGUE AFUA_6G08710)-RELATED"/>
    <property type="match status" value="1"/>
</dbReference>
<feature type="chain" id="PRO_5028818404" evidence="2">
    <location>
        <begin position="20"/>
        <end position="557"/>
    </location>
</feature>
<dbReference type="InterPro" id="IPR029052">
    <property type="entry name" value="Metallo-depent_PP-like"/>
</dbReference>
<sequence>MPFHLITLILACFTLVGLAQVEQMENVNFQTFSYTNSKELRLENHERILDISFLHGLASGDPTTDSIILWTRVTPKDSNFTGIVQVYLKISSSPYFDDDCRTFAVFTNYMIDYTVKVDIDGLKPENYYYYQFFAPNGETTRVGRTKTLPKNDYDGEVKFAVYSCSNYAGGYFTAYSMPVIKNSVDYIVHLGDYIYEHANGDYTNGTGINRMHMPDREMWTLDDYRERYFHYHLDKDLQLSHSMYPWILVWDDHEIADNSWLRGSVNSNGWKFLNRREAGMRAYLEWLPIRPQENPFKIWRELKFGKQVDLLMLDTRHYSRDVTDIYSNTNYIASIADREERTMMGFDQEYWLYSTLNKSQSKWKIIGSQTVINHVDFTPIDKWMEHPFKERDYDSFDGYTANRRRLLSTVKNNNITGAVIISGDFHIAWVHELFLDTNSYDPVTGNGSLMVEFATSAISSPSTFPRELNIEQCYEISNKLVDGNKGILWNEGWFRGYFEMNITTDEINVSYFGVNVTNPEHEEKSLANFTVDKDVPHVRRNFEGQPSFGYLDSRVIN</sequence>
<dbReference type="InterPro" id="IPR052900">
    <property type="entry name" value="Phospholipid_Metab_Enz"/>
</dbReference>
<evidence type="ECO:0000256" key="2">
    <source>
        <dbReference type="SAM" id="SignalP"/>
    </source>
</evidence>
<dbReference type="CDD" id="cd07389">
    <property type="entry name" value="MPP_PhoD"/>
    <property type="match status" value="1"/>
</dbReference>
<dbReference type="EMBL" id="CABFWN010000001">
    <property type="protein sequence ID" value="VUG15799.1"/>
    <property type="molecule type" value="Genomic_DNA"/>
</dbReference>